<gene>
    <name evidence="3" type="ORF">EAE98_006340</name>
</gene>
<feature type="region of interest" description="Disordered" evidence="1">
    <location>
        <begin position="47"/>
        <end position="78"/>
    </location>
</feature>
<feature type="compositionally biased region" description="Polar residues" evidence="1">
    <location>
        <begin position="56"/>
        <end position="72"/>
    </location>
</feature>
<comment type="caution">
    <text evidence="3">The sequence shown here is derived from an EMBL/GenBank/DDBJ whole genome shotgun (WGS) entry which is preliminary data.</text>
</comment>
<dbReference type="RefSeq" id="XP_038809753.1">
    <property type="nucleotide sequence ID" value="XM_038953963.1"/>
</dbReference>
<dbReference type="EMBL" id="RCSX01000013">
    <property type="protein sequence ID" value="KAF7926956.1"/>
    <property type="molecule type" value="Genomic_DNA"/>
</dbReference>
<evidence type="ECO:0000313" key="3">
    <source>
        <dbReference type="EMBL" id="KAF7926956.1"/>
    </source>
</evidence>
<feature type="chain" id="PRO_5046851114" evidence="2">
    <location>
        <begin position="17"/>
        <end position="140"/>
    </location>
</feature>
<sequence length="140" mass="15372">MPQFFTDLLCIGMVVGLFIGKKQPSYFMEAATVRSIAVRTTGKRIKSQDKRYASTAPCSSMGKNRRGPSTSKDALPCDQSDGLEQSWLLPGISSVLYRKSEKGFIVHEDNYATPSNGRLADRKPVNQAQDSTPSVIRIVA</sequence>
<evidence type="ECO:0000256" key="1">
    <source>
        <dbReference type="SAM" id="MobiDB-lite"/>
    </source>
</evidence>
<organism evidence="3 4">
    <name type="scientific">Botrytis deweyae</name>
    <dbReference type="NCBI Taxonomy" id="2478750"/>
    <lineage>
        <taxon>Eukaryota</taxon>
        <taxon>Fungi</taxon>
        <taxon>Dikarya</taxon>
        <taxon>Ascomycota</taxon>
        <taxon>Pezizomycotina</taxon>
        <taxon>Leotiomycetes</taxon>
        <taxon>Helotiales</taxon>
        <taxon>Sclerotiniaceae</taxon>
        <taxon>Botrytis</taxon>
    </lineage>
</organism>
<feature type="region of interest" description="Disordered" evidence="1">
    <location>
        <begin position="113"/>
        <end position="133"/>
    </location>
</feature>
<keyword evidence="2" id="KW-0732">Signal</keyword>
<reference evidence="3 4" key="1">
    <citation type="journal article" date="2020" name="Genome Biol. Evol.">
        <title>Comparative genomics of Sclerotiniaceae.</title>
        <authorList>
            <person name="Valero Jimenez C.A."/>
            <person name="Steentjes M."/>
            <person name="Scholten O.E."/>
            <person name="Van Kan J.A.L."/>
        </authorList>
    </citation>
    <scope>NUCLEOTIDE SEQUENCE [LARGE SCALE GENOMIC DNA]</scope>
    <source>
        <strain evidence="3 4">B1</strain>
    </source>
</reference>
<evidence type="ECO:0000313" key="4">
    <source>
        <dbReference type="Proteomes" id="UP000783213"/>
    </source>
</evidence>
<dbReference type="GeneID" id="62233114"/>
<evidence type="ECO:0000256" key="2">
    <source>
        <dbReference type="SAM" id="SignalP"/>
    </source>
</evidence>
<name>A0ABQ7IKM1_9HELO</name>
<accession>A0ABQ7IKM1</accession>
<proteinExistence type="predicted"/>
<dbReference type="Proteomes" id="UP000783213">
    <property type="component" value="Unassembled WGS sequence"/>
</dbReference>
<keyword evidence="4" id="KW-1185">Reference proteome</keyword>
<feature type="signal peptide" evidence="2">
    <location>
        <begin position="1"/>
        <end position="16"/>
    </location>
</feature>
<protein>
    <submittedName>
        <fullName evidence="3">Uncharacterized protein</fullName>
    </submittedName>
</protein>